<feature type="non-terminal residue" evidence="4">
    <location>
        <position position="1"/>
    </location>
</feature>
<proteinExistence type="predicted"/>
<evidence type="ECO:0000313" key="5">
    <source>
        <dbReference type="Proteomes" id="UP001177023"/>
    </source>
</evidence>
<accession>A0AA36CWZ6</accession>
<keyword evidence="5" id="KW-1185">Reference proteome</keyword>
<feature type="chain" id="PRO_5041312326" description="Protein sleepless" evidence="3">
    <location>
        <begin position="18"/>
        <end position="130"/>
    </location>
</feature>
<sequence length="130" mass="14252">MLLIALLLSSMAHLSAAMTCFECTSSQGTDCKLASSSCRYGLFGCVKIAVLNGGVDRMGNFYDEERHISMMVRGCALLPMGGVDMCEQSSLFGYRVVKCTCFNDYCNSSPKMASILAIFFVIFYQAIRCI</sequence>
<organism evidence="4 5">
    <name type="scientific">Mesorhabditis spiculigera</name>
    <dbReference type="NCBI Taxonomy" id="96644"/>
    <lineage>
        <taxon>Eukaryota</taxon>
        <taxon>Metazoa</taxon>
        <taxon>Ecdysozoa</taxon>
        <taxon>Nematoda</taxon>
        <taxon>Chromadorea</taxon>
        <taxon>Rhabditida</taxon>
        <taxon>Rhabditina</taxon>
        <taxon>Rhabditomorpha</taxon>
        <taxon>Rhabditoidea</taxon>
        <taxon>Rhabditidae</taxon>
        <taxon>Mesorhabditinae</taxon>
        <taxon>Mesorhabditis</taxon>
    </lineage>
</organism>
<dbReference type="InterPro" id="IPR031424">
    <property type="entry name" value="QVR-like"/>
</dbReference>
<dbReference type="CDD" id="cd00117">
    <property type="entry name" value="TFP"/>
    <property type="match status" value="1"/>
</dbReference>
<comment type="caution">
    <text evidence="4">The sequence shown here is derived from an EMBL/GenBank/DDBJ whole genome shotgun (WGS) entry which is preliminary data.</text>
</comment>
<dbReference type="Proteomes" id="UP001177023">
    <property type="component" value="Unassembled WGS sequence"/>
</dbReference>
<dbReference type="GO" id="GO:0032222">
    <property type="term" value="P:regulation of synaptic transmission, cholinergic"/>
    <property type="evidence" value="ECO:0007669"/>
    <property type="project" value="InterPro"/>
</dbReference>
<dbReference type="EMBL" id="CATQJA010002640">
    <property type="protein sequence ID" value="CAJ0575751.1"/>
    <property type="molecule type" value="Genomic_DNA"/>
</dbReference>
<reference evidence="4" key="1">
    <citation type="submission" date="2023-06" db="EMBL/GenBank/DDBJ databases">
        <authorList>
            <person name="Delattre M."/>
        </authorList>
    </citation>
    <scope>NUCLEOTIDE SEQUENCE</scope>
    <source>
        <strain evidence="4">AF72</strain>
    </source>
</reference>
<name>A0AA36CWZ6_9BILA</name>
<gene>
    <name evidence="4" type="ORF">MSPICULIGERA_LOCUS14058</name>
</gene>
<feature type="signal peptide" evidence="3">
    <location>
        <begin position="1"/>
        <end position="17"/>
    </location>
</feature>
<evidence type="ECO:0000256" key="2">
    <source>
        <dbReference type="ARBA" id="ARBA00023180"/>
    </source>
</evidence>
<keyword evidence="2" id="KW-0325">Glycoprotein</keyword>
<evidence type="ECO:0000313" key="4">
    <source>
        <dbReference type="EMBL" id="CAJ0575751.1"/>
    </source>
</evidence>
<protein>
    <recommendedName>
        <fullName evidence="6">Protein sleepless</fullName>
    </recommendedName>
</protein>
<evidence type="ECO:0000256" key="1">
    <source>
        <dbReference type="ARBA" id="ARBA00022729"/>
    </source>
</evidence>
<keyword evidence="1 3" id="KW-0732">Signal</keyword>
<dbReference type="AlphaFoldDB" id="A0AA36CWZ6"/>
<dbReference type="GO" id="GO:0030431">
    <property type="term" value="P:sleep"/>
    <property type="evidence" value="ECO:0007669"/>
    <property type="project" value="InterPro"/>
</dbReference>
<dbReference type="Pfam" id="PF17064">
    <property type="entry name" value="QVR"/>
    <property type="match status" value="1"/>
</dbReference>
<evidence type="ECO:0000256" key="3">
    <source>
        <dbReference type="SAM" id="SignalP"/>
    </source>
</evidence>
<dbReference type="SUPFAM" id="SSF57302">
    <property type="entry name" value="Snake toxin-like"/>
    <property type="match status" value="1"/>
</dbReference>
<evidence type="ECO:0008006" key="6">
    <source>
        <dbReference type="Google" id="ProtNLM"/>
    </source>
</evidence>
<dbReference type="InterPro" id="IPR045860">
    <property type="entry name" value="Snake_toxin-like_sf"/>
</dbReference>